<dbReference type="Gene3D" id="3.10.20.30">
    <property type="match status" value="1"/>
</dbReference>
<dbReference type="EMBL" id="LWHJ01000022">
    <property type="protein sequence ID" value="OAQ40720.1"/>
    <property type="molecule type" value="Genomic_DNA"/>
</dbReference>
<dbReference type="InterPro" id="IPR012675">
    <property type="entry name" value="Beta-grasp_dom_sf"/>
</dbReference>
<dbReference type="SUPFAM" id="SSF54292">
    <property type="entry name" value="2Fe-2S ferredoxin-like"/>
    <property type="match status" value="1"/>
</dbReference>
<dbReference type="STRING" id="1826909.A5893_07200"/>
<organism evidence="8 9">
    <name type="scientific">Pedobacter psychrophilus</name>
    <dbReference type="NCBI Taxonomy" id="1826909"/>
    <lineage>
        <taxon>Bacteria</taxon>
        <taxon>Pseudomonadati</taxon>
        <taxon>Bacteroidota</taxon>
        <taxon>Sphingobacteriia</taxon>
        <taxon>Sphingobacteriales</taxon>
        <taxon>Sphingobacteriaceae</taxon>
        <taxon>Pedobacter</taxon>
    </lineage>
</organism>
<dbReference type="PROSITE" id="PS51085">
    <property type="entry name" value="2FE2S_FER_2"/>
    <property type="match status" value="1"/>
</dbReference>
<dbReference type="GO" id="GO:0051537">
    <property type="term" value="F:2 iron, 2 sulfur cluster binding"/>
    <property type="evidence" value="ECO:0007669"/>
    <property type="project" value="UniProtKB-KW"/>
</dbReference>
<name>A0A179DJ40_9SPHI</name>
<dbReference type="GO" id="GO:0009055">
    <property type="term" value="F:electron transfer activity"/>
    <property type="evidence" value="ECO:0007669"/>
    <property type="project" value="TreeGrafter"/>
</dbReference>
<comment type="cofactor">
    <cofactor evidence="6">
        <name>[2Fe-2S] cluster</name>
        <dbReference type="ChEBI" id="CHEBI:190135"/>
    </cofactor>
</comment>
<evidence type="ECO:0000256" key="3">
    <source>
        <dbReference type="ARBA" id="ARBA00022723"/>
    </source>
</evidence>
<evidence type="ECO:0000256" key="5">
    <source>
        <dbReference type="ARBA" id="ARBA00023014"/>
    </source>
</evidence>
<dbReference type="OrthoDB" id="9799640at2"/>
<dbReference type="CDD" id="cd00207">
    <property type="entry name" value="fer2"/>
    <property type="match status" value="1"/>
</dbReference>
<dbReference type="PRINTS" id="PR00355">
    <property type="entry name" value="ADRENODOXIN"/>
</dbReference>
<keyword evidence="2" id="KW-0001">2Fe-2S</keyword>
<keyword evidence="3" id="KW-0479">Metal-binding</keyword>
<evidence type="ECO:0000256" key="6">
    <source>
        <dbReference type="ARBA" id="ARBA00034078"/>
    </source>
</evidence>
<evidence type="ECO:0000313" key="9">
    <source>
        <dbReference type="Proteomes" id="UP000078459"/>
    </source>
</evidence>
<feature type="domain" description="2Fe-2S ferredoxin-type" evidence="7">
    <location>
        <begin position="4"/>
        <end position="105"/>
    </location>
</feature>
<dbReference type="PANTHER" id="PTHR23426">
    <property type="entry name" value="FERREDOXIN/ADRENODOXIN"/>
    <property type="match status" value="1"/>
</dbReference>
<dbReference type="RefSeq" id="WP_068821951.1">
    <property type="nucleotide sequence ID" value="NZ_LWHJ01000022.1"/>
</dbReference>
<dbReference type="InterPro" id="IPR001055">
    <property type="entry name" value="Adrenodoxin-like"/>
</dbReference>
<reference evidence="8 9" key="2">
    <citation type="submission" date="2016-06" db="EMBL/GenBank/DDBJ databases">
        <title>Pedobacter psychrophilus sp. nov., isolated from Antarctic fragmentary rock.</title>
        <authorList>
            <person name="Svec P."/>
        </authorList>
    </citation>
    <scope>NUCLEOTIDE SEQUENCE [LARGE SCALE GENOMIC DNA]</scope>
    <source>
        <strain evidence="8 9">CCM 8644</strain>
    </source>
</reference>
<dbReference type="InterPro" id="IPR036010">
    <property type="entry name" value="2Fe-2S_ferredoxin-like_sf"/>
</dbReference>
<dbReference type="GO" id="GO:0140647">
    <property type="term" value="P:P450-containing electron transport chain"/>
    <property type="evidence" value="ECO:0007669"/>
    <property type="project" value="InterPro"/>
</dbReference>
<evidence type="ECO:0000313" key="8">
    <source>
        <dbReference type="EMBL" id="OAQ40720.1"/>
    </source>
</evidence>
<dbReference type="AlphaFoldDB" id="A0A179DJ40"/>
<evidence type="ECO:0000256" key="1">
    <source>
        <dbReference type="ARBA" id="ARBA00010914"/>
    </source>
</evidence>
<comment type="caution">
    <text evidence="8">The sequence shown here is derived from an EMBL/GenBank/DDBJ whole genome shotgun (WGS) entry which is preliminary data.</text>
</comment>
<dbReference type="Pfam" id="PF00111">
    <property type="entry name" value="Fer2"/>
    <property type="match status" value="1"/>
</dbReference>
<protein>
    <submittedName>
        <fullName evidence="8">Ferredoxin</fullName>
    </submittedName>
</protein>
<comment type="similarity">
    <text evidence="1">Belongs to the adrenodoxin/putidaredoxin family.</text>
</comment>
<reference evidence="8 9" key="1">
    <citation type="submission" date="2016-04" db="EMBL/GenBank/DDBJ databases">
        <authorList>
            <person name="Evans L.H."/>
            <person name="Alamgir A."/>
            <person name="Owens N."/>
            <person name="Weber N.D."/>
            <person name="Virtaneva K."/>
            <person name="Barbian K."/>
            <person name="Babar A."/>
            <person name="Rosenke K."/>
        </authorList>
    </citation>
    <scope>NUCLEOTIDE SEQUENCE [LARGE SCALE GENOMIC DNA]</scope>
    <source>
        <strain evidence="8 9">CCM 8644</strain>
    </source>
</reference>
<accession>A0A179DJ40</accession>
<keyword evidence="9" id="KW-1185">Reference proteome</keyword>
<evidence type="ECO:0000256" key="2">
    <source>
        <dbReference type="ARBA" id="ARBA00022714"/>
    </source>
</evidence>
<sequence length="110" mass="12274">MNIYKVKINFEEKGHETIELPVAEGESVLDVCLDNGIELQHNCGGVCGCSTCHVYVNKGEEHIQEISDKEEDFIDRAINPHITSRLGCQCVFIDGDLEITIPDQSQFLGH</sequence>
<evidence type="ECO:0000256" key="4">
    <source>
        <dbReference type="ARBA" id="ARBA00023004"/>
    </source>
</evidence>
<evidence type="ECO:0000259" key="7">
    <source>
        <dbReference type="PROSITE" id="PS51085"/>
    </source>
</evidence>
<dbReference type="Proteomes" id="UP000078459">
    <property type="component" value="Unassembled WGS sequence"/>
</dbReference>
<gene>
    <name evidence="8" type="ORF">A5893_07200</name>
</gene>
<dbReference type="PANTHER" id="PTHR23426:SF65">
    <property type="entry name" value="FERREDOXIN-2, MITOCHONDRIAL"/>
    <property type="match status" value="1"/>
</dbReference>
<dbReference type="GO" id="GO:0046872">
    <property type="term" value="F:metal ion binding"/>
    <property type="evidence" value="ECO:0007669"/>
    <property type="project" value="UniProtKB-KW"/>
</dbReference>
<keyword evidence="4" id="KW-0408">Iron</keyword>
<proteinExistence type="inferred from homology"/>
<dbReference type="InterPro" id="IPR001041">
    <property type="entry name" value="2Fe-2S_ferredoxin-type"/>
</dbReference>
<keyword evidence="5" id="KW-0411">Iron-sulfur</keyword>